<dbReference type="GO" id="GO:0004641">
    <property type="term" value="F:phosphoribosylformylglycinamidine cyclo-ligase activity"/>
    <property type="evidence" value="ECO:0007669"/>
    <property type="project" value="UniProtKB-EC"/>
</dbReference>
<dbReference type="UniPathway" id="UPA00074">
    <property type="reaction ID" value="UER00129"/>
</dbReference>
<dbReference type="EMBL" id="MDJW01000002">
    <property type="protein sequence ID" value="OUE22504.1"/>
    <property type="molecule type" value="Genomic_DNA"/>
</dbReference>
<organism evidence="14 15">
    <name type="scientific">Clavibacter michiganensis</name>
    <dbReference type="NCBI Taxonomy" id="28447"/>
    <lineage>
        <taxon>Bacteria</taxon>
        <taxon>Bacillati</taxon>
        <taxon>Actinomycetota</taxon>
        <taxon>Actinomycetes</taxon>
        <taxon>Micrococcales</taxon>
        <taxon>Microbacteriaceae</taxon>
        <taxon>Clavibacter</taxon>
    </lineage>
</organism>
<evidence type="ECO:0000256" key="7">
    <source>
        <dbReference type="ARBA" id="ARBA00022840"/>
    </source>
</evidence>
<dbReference type="EC" id="6.3.3.1" evidence="3"/>
<evidence type="ECO:0000256" key="11">
    <source>
        <dbReference type="ARBA" id="ARBA00049057"/>
    </source>
</evidence>
<name>A0A251YE34_9MICO</name>
<evidence type="ECO:0000256" key="3">
    <source>
        <dbReference type="ARBA" id="ARBA00013047"/>
    </source>
</evidence>
<comment type="pathway">
    <text evidence="1">Purine metabolism; IMP biosynthesis via de novo pathway; 5-amino-1-(5-phospho-D-ribosyl)imidazole from N(2)-formyl-N(1)-(5-phospho-D-ribosyl)glycinamide: step 2/2.</text>
</comment>
<comment type="catalytic activity">
    <reaction evidence="11">
        <text>2-formamido-N(1)-(5-O-phospho-beta-D-ribosyl)acetamidine + ATP = 5-amino-1-(5-phospho-beta-D-ribosyl)imidazole + ADP + phosphate + H(+)</text>
        <dbReference type="Rhea" id="RHEA:23032"/>
        <dbReference type="ChEBI" id="CHEBI:15378"/>
        <dbReference type="ChEBI" id="CHEBI:30616"/>
        <dbReference type="ChEBI" id="CHEBI:43474"/>
        <dbReference type="ChEBI" id="CHEBI:137981"/>
        <dbReference type="ChEBI" id="CHEBI:147287"/>
        <dbReference type="ChEBI" id="CHEBI:456216"/>
        <dbReference type="EC" id="6.3.3.1"/>
    </reaction>
</comment>
<dbReference type="Proteomes" id="UP000194837">
    <property type="component" value="Unassembled WGS sequence"/>
</dbReference>
<dbReference type="GO" id="GO:0006189">
    <property type="term" value="P:'de novo' IMP biosynthetic process"/>
    <property type="evidence" value="ECO:0007669"/>
    <property type="project" value="UniProtKB-UniPathway"/>
</dbReference>
<dbReference type="InterPro" id="IPR036676">
    <property type="entry name" value="PurM-like_C_sf"/>
</dbReference>
<evidence type="ECO:0000259" key="12">
    <source>
        <dbReference type="Pfam" id="PF00586"/>
    </source>
</evidence>
<feature type="domain" description="PurM-like C-terminal" evidence="13">
    <location>
        <begin position="187"/>
        <end position="346"/>
    </location>
</feature>
<dbReference type="PANTHER" id="PTHR10520:SF12">
    <property type="entry name" value="TRIFUNCTIONAL PURINE BIOSYNTHETIC PROTEIN ADENOSINE-3"/>
    <property type="match status" value="1"/>
</dbReference>
<comment type="similarity">
    <text evidence="2">Belongs to the AIR synthase family.</text>
</comment>
<dbReference type="GO" id="GO:0004637">
    <property type="term" value="F:phosphoribosylamine-glycine ligase activity"/>
    <property type="evidence" value="ECO:0007669"/>
    <property type="project" value="TreeGrafter"/>
</dbReference>
<keyword evidence="6" id="KW-0547">Nucleotide-binding</keyword>
<dbReference type="Gene3D" id="3.90.650.10">
    <property type="entry name" value="PurM-like C-terminal domain"/>
    <property type="match status" value="1"/>
</dbReference>
<dbReference type="InterPro" id="IPR010918">
    <property type="entry name" value="PurM-like_C_dom"/>
</dbReference>
<dbReference type="Pfam" id="PF02769">
    <property type="entry name" value="AIRS_C"/>
    <property type="match status" value="1"/>
</dbReference>
<evidence type="ECO:0000256" key="6">
    <source>
        <dbReference type="ARBA" id="ARBA00022741"/>
    </source>
</evidence>
<evidence type="ECO:0000256" key="5">
    <source>
        <dbReference type="ARBA" id="ARBA00022598"/>
    </source>
</evidence>
<dbReference type="PANTHER" id="PTHR10520">
    <property type="entry name" value="TRIFUNCTIONAL PURINE BIOSYNTHETIC PROTEIN ADENOSINE-3-RELATED"/>
    <property type="match status" value="1"/>
</dbReference>
<dbReference type="GO" id="GO:0005524">
    <property type="term" value="F:ATP binding"/>
    <property type="evidence" value="ECO:0007669"/>
    <property type="project" value="UniProtKB-KW"/>
</dbReference>
<evidence type="ECO:0000256" key="4">
    <source>
        <dbReference type="ARBA" id="ARBA00020367"/>
    </source>
</evidence>
<accession>A0A251YE34</accession>
<dbReference type="GO" id="GO:0046084">
    <property type="term" value="P:adenine biosynthetic process"/>
    <property type="evidence" value="ECO:0007669"/>
    <property type="project" value="TreeGrafter"/>
</dbReference>
<dbReference type="SUPFAM" id="SSF56042">
    <property type="entry name" value="PurM C-terminal domain-like"/>
    <property type="match status" value="1"/>
</dbReference>
<dbReference type="InterPro" id="IPR016188">
    <property type="entry name" value="PurM-like_N"/>
</dbReference>
<evidence type="ECO:0000256" key="1">
    <source>
        <dbReference type="ARBA" id="ARBA00004686"/>
    </source>
</evidence>
<dbReference type="AlphaFoldDB" id="A0A251YE34"/>
<comment type="caution">
    <text evidence="14">The sequence shown here is derived from an EMBL/GenBank/DDBJ whole genome shotgun (WGS) entry which is preliminary data.</text>
</comment>
<dbReference type="Pfam" id="PF00586">
    <property type="entry name" value="AIRS"/>
    <property type="match status" value="1"/>
</dbReference>
<evidence type="ECO:0000313" key="15">
    <source>
        <dbReference type="Proteomes" id="UP000194837"/>
    </source>
</evidence>
<dbReference type="InterPro" id="IPR004733">
    <property type="entry name" value="PurM_cligase"/>
</dbReference>
<evidence type="ECO:0000259" key="13">
    <source>
        <dbReference type="Pfam" id="PF02769"/>
    </source>
</evidence>
<proteinExistence type="inferred from homology"/>
<reference evidence="14 15" key="1">
    <citation type="submission" date="2016-08" db="EMBL/GenBank/DDBJ databases">
        <title>Genome sequence of Clavibacter michiganensis spp strain CFBP7494.</title>
        <authorList>
            <person name="Thapa S.P."/>
            <person name="Coaker G."/>
            <person name="Jacques M.-A."/>
        </authorList>
    </citation>
    <scope>NUCLEOTIDE SEQUENCE [LARGE SCALE GENOMIC DNA]</scope>
    <source>
        <strain evidence="14">CFBP7494</strain>
    </source>
</reference>
<gene>
    <name evidence="14" type="primary">purM_1</name>
    <name evidence="14" type="ORF">BFL34_00029</name>
</gene>
<dbReference type="InterPro" id="IPR036921">
    <property type="entry name" value="PurM-like_N_sf"/>
</dbReference>
<evidence type="ECO:0000256" key="8">
    <source>
        <dbReference type="ARBA" id="ARBA00031908"/>
    </source>
</evidence>
<evidence type="ECO:0000256" key="10">
    <source>
        <dbReference type="ARBA" id="ARBA00033093"/>
    </source>
</evidence>
<dbReference type="RefSeq" id="WP_086519992.1">
    <property type="nucleotide sequence ID" value="NZ_MDJW01000002.1"/>
</dbReference>
<dbReference type="SUPFAM" id="SSF55326">
    <property type="entry name" value="PurM N-terminal domain-like"/>
    <property type="match status" value="1"/>
</dbReference>
<dbReference type="Gene3D" id="3.30.1330.10">
    <property type="entry name" value="PurM-like, N-terminal domain"/>
    <property type="match status" value="1"/>
</dbReference>
<sequence length="370" mass="38196">MADMYRDAGVDYDVLDVVKQLAISAAAATAGALDGSGFDETAGARGTTAYVLEFGDEQLGIVMEGLGTKAILAQEYLDVAGDDHFDAIAVDAVAAIVNDLVSVGALPVTVLAYFATGDASWYADEGRSRALLRGWAEGCRLAGASWGGGESPALPGVVVPGVLELAGCALGKVPTGRRAILGSDIAPGDVIVFVESSGLHANGASLARRIVDTSDLTWTQPLSDGRTLGQALLAPTIVYAPLVRALDEDDIWPKYLNPITGHGLVKVMRGAAEVTYVIDALPPVPESLQVLVDAAGMTAEEAYSTFNMGVGMVVVVDGADAQRVVSAAERVGLRAQVAGHIEVGARSVRVEPLGVTYLGTQTKLPQSGVH</sequence>
<keyword evidence="7" id="KW-0067">ATP-binding</keyword>
<evidence type="ECO:0000256" key="9">
    <source>
        <dbReference type="ARBA" id="ARBA00032931"/>
    </source>
</evidence>
<feature type="domain" description="PurM-like N-terminal" evidence="12">
    <location>
        <begin position="48"/>
        <end position="153"/>
    </location>
</feature>
<evidence type="ECO:0000313" key="14">
    <source>
        <dbReference type="EMBL" id="OUE22504.1"/>
    </source>
</evidence>
<dbReference type="GO" id="GO:0005829">
    <property type="term" value="C:cytosol"/>
    <property type="evidence" value="ECO:0007669"/>
    <property type="project" value="TreeGrafter"/>
</dbReference>
<evidence type="ECO:0000256" key="2">
    <source>
        <dbReference type="ARBA" id="ARBA00010280"/>
    </source>
</evidence>
<keyword evidence="5 14" id="KW-0436">Ligase</keyword>
<protein>
    <recommendedName>
        <fullName evidence="4">Phosphoribosylformylglycinamidine cyclo-ligase</fullName>
        <ecNumber evidence="3">6.3.3.1</ecNumber>
    </recommendedName>
    <alternativeName>
        <fullName evidence="9">AIR synthase</fullName>
    </alternativeName>
    <alternativeName>
        <fullName evidence="10">AIRS</fullName>
    </alternativeName>
    <alternativeName>
        <fullName evidence="8">Phosphoribosyl-aminoimidazole synthetase</fullName>
    </alternativeName>
</protein>